<dbReference type="Proteomes" id="UP000671879">
    <property type="component" value="Chromosome"/>
</dbReference>
<dbReference type="PANTHER" id="PTHR30399">
    <property type="entry name" value="UNCHARACTERIZED PROTEIN YGJP"/>
    <property type="match status" value="1"/>
</dbReference>
<name>A0A9Q7AFQ9_9BACT</name>
<dbReference type="Pfam" id="PF01863">
    <property type="entry name" value="YgjP-like"/>
    <property type="match status" value="1"/>
</dbReference>
<organism evidence="3 4">
    <name type="scientific">Aminithiophilus ramosus</name>
    <dbReference type="NCBI Taxonomy" id="3029084"/>
    <lineage>
        <taxon>Bacteria</taxon>
        <taxon>Thermotogati</taxon>
        <taxon>Synergistota</taxon>
        <taxon>Synergistia</taxon>
        <taxon>Synergistales</taxon>
        <taxon>Aminithiophilaceae</taxon>
        <taxon>Aminithiophilus</taxon>
    </lineage>
</organism>
<protein>
    <submittedName>
        <fullName evidence="3">DUF45 domain-containing protein</fullName>
    </submittedName>
</protein>
<dbReference type="CDD" id="cd07344">
    <property type="entry name" value="M48_yhfN_like"/>
    <property type="match status" value="1"/>
</dbReference>
<reference evidence="4" key="1">
    <citation type="submission" date="2021-04" db="EMBL/GenBank/DDBJ databases">
        <title>A novel Synergistetes isolate from a pyrite-forming mixed culture.</title>
        <authorList>
            <person name="Bunk B."/>
            <person name="Sproer C."/>
            <person name="Spring S."/>
            <person name="Pester M."/>
        </authorList>
    </citation>
    <scope>NUCLEOTIDE SEQUENCE [LARGE SCALE GENOMIC DNA]</scope>
    <source>
        <strain evidence="4">J.5.4.2-T.3.5.2</strain>
    </source>
</reference>
<dbReference type="AlphaFoldDB" id="A0A9Q7AFQ9"/>
<evidence type="ECO:0000256" key="1">
    <source>
        <dbReference type="SAM" id="MobiDB-lite"/>
    </source>
</evidence>
<dbReference type="EMBL" id="CP072943">
    <property type="protein sequence ID" value="QTX33344.1"/>
    <property type="molecule type" value="Genomic_DNA"/>
</dbReference>
<evidence type="ECO:0000259" key="2">
    <source>
        <dbReference type="Pfam" id="PF01863"/>
    </source>
</evidence>
<feature type="domain" description="YgjP-like metallopeptidase" evidence="2">
    <location>
        <begin position="20"/>
        <end position="219"/>
    </location>
</feature>
<dbReference type="InterPro" id="IPR053136">
    <property type="entry name" value="UTP_pyrophosphatase-like"/>
</dbReference>
<feature type="compositionally biased region" description="Basic and acidic residues" evidence="1">
    <location>
        <begin position="51"/>
        <end position="65"/>
    </location>
</feature>
<dbReference type="PANTHER" id="PTHR30399:SF1">
    <property type="entry name" value="UTP PYROPHOSPHATASE"/>
    <property type="match status" value="1"/>
</dbReference>
<accession>A0A9Q7AFQ9</accession>
<dbReference type="Gene3D" id="3.30.2010.10">
    <property type="entry name" value="Metalloproteases ('zincins'), catalytic domain"/>
    <property type="match status" value="1"/>
</dbReference>
<keyword evidence="4" id="KW-1185">Reference proteome</keyword>
<dbReference type="KEGG" id="aram:KAR29_05585"/>
<dbReference type="InterPro" id="IPR002725">
    <property type="entry name" value="YgjP-like_metallopeptidase"/>
</dbReference>
<feature type="region of interest" description="Disordered" evidence="1">
    <location>
        <begin position="44"/>
        <end position="65"/>
    </location>
</feature>
<proteinExistence type="predicted"/>
<evidence type="ECO:0000313" key="4">
    <source>
        <dbReference type="Proteomes" id="UP000671879"/>
    </source>
</evidence>
<evidence type="ECO:0000313" key="3">
    <source>
        <dbReference type="EMBL" id="QTX33344.1"/>
    </source>
</evidence>
<sequence length="234" mass="26373">MTHTPCRPVEGHRSPRLSVVAPNGEASVALPRGPARIIASGLPERHRRKTEKIQATRKERDDGEKGLPEHITFRAVKANWRVLYRPVDSGEIRCSEEREEVLVLSGPVGKALPVRAALQAWLKEEARRHLTPLIRKEADLCGIPLGRLQFRLQKSRWASRSATGTISLNAALLFLDVDLVRHVMIHELCHVLHMNHSTQFKAALARHDPQWMSHEARLGKAAGQVPLWALPFRE</sequence>
<dbReference type="RefSeq" id="WP_274374631.1">
    <property type="nucleotide sequence ID" value="NZ_CP072943.1"/>
</dbReference>
<gene>
    <name evidence="3" type="ORF">KAR29_05585</name>
</gene>